<keyword evidence="3" id="KW-1185">Reference proteome</keyword>
<name>A0A5B2VH98_9HYPH</name>
<evidence type="ECO:0000313" key="3">
    <source>
        <dbReference type="Proteomes" id="UP000323142"/>
    </source>
</evidence>
<dbReference type="AlphaFoldDB" id="A0A5B2VH98"/>
<dbReference type="OrthoDB" id="7163809at2"/>
<evidence type="ECO:0000313" key="2">
    <source>
        <dbReference type="EMBL" id="KAA2237916.1"/>
    </source>
</evidence>
<proteinExistence type="predicted"/>
<gene>
    <name evidence="2" type="ORF">F0L46_07950</name>
</gene>
<dbReference type="SUPFAM" id="SSF69618">
    <property type="entry name" value="HemD-like"/>
    <property type="match status" value="1"/>
</dbReference>
<dbReference type="Pfam" id="PF02602">
    <property type="entry name" value="HEM4"/>
    <property type="match status" value="1"/>
</dbReference>
<dbReference type="CDD" id="cd06578">
    <property type="entry name" value="HemD"/>
    <property type="match status" value="1"/>
</dbReference>
<dbReference type="InterPro" id="IPR036108">
    <property type="entry name" value="4pyrrol_syn_uPrphyn_synt_sf"/>
</dbReference>
<reference evidence="2 3" key="2">
    <citation type="submission" date="2019-09" db="EMBL/GenBank/DDBJ databases">
        <authorList>
            <person name="Jin C."/>
        </authorList>
    </citation>
    <scope>NUCLEOTIDE SEQUENCE [LARGE SCALE GENOMIC DNA]</scope>
    <source>
        <strain evidence="2 3">BN140002</strain>
    </source>
</reference>
<evidence type="ECO:0000259" key="1">
    <source>
        <dbReference type="Pfam" id="PF02602"/>
    </source>
</evidence>
<dbReference type="InterPro" id="IPR003754">
    <property type="entry name" value="4pyrrol_synth_uPrphyn_synth"/>
</dbReference>
<dbReference type="Gene3D" id="3.40.50.10090">
    <property type="match status" value="2"/>
</dbReference>
<dbReference type="GO" id="GO:0033014">
    <property type="term" value="P:tetrapyrrole biosynthetic process"/>
    <property type="evidence" value="ECO:0007669"/>
    <property type="project" value="InterPro"/>
</dbReference>
<protein>
    <submittedName>
        <fullName evidence="2">Uroporphyrinogen-III synthase</fullName>
    </submittedName>
</protein>
<comment type="caution">
    <text evidence="2">The sequence shown here is derived from an EMBL/GenBank/DDBJ whole genome shotgun (WGS) entry which is preliminary data.</text>
</comment>
<reference evidence="2 3" key="1">
    <citation type="submission" date="2019-09" db="EMBL/GenBank/DDBJ databases">
        <title>Salinarimonas rosea gen. nov., sp. nov., a new member of the a-2 subgroup of the Proteobacteria.</title>
        <authorList>
            <person name="Liu J."/>
        </authorList>
    </citation>
    <scope>NUCLEOTIDE SEQUENCE [LARGE SCALE GENOMIC DNA]</scope>
    <source>
        <strain evidence="2 3">BN140002</strain>
    </source>
</reference>
<dbReference type="EMBL" id="VUOA01000017">
    <property type="protein sequence ID" value="KAA2237916.1"/>
    <property type="molecule type" value="Genomic_DNA"/>
</dbReference>
<sequence length="231" mass="23703">MRVLVTRPMPGAGRTARHLAALGHEAILAPLLIVRATGEPLPDTPADALLVTSAQAVPFMAGLPLDLPVYAVGERTGADLREAGFSDVRVGGGDAAALARLVVGASPPGGTLLHVAGRERKAEPGASLAGAGFRVLAWAAYEAATVPNLPETARQALVGHKLDIILHFSRRTAATLLCLAGAEGLLAGLRRVRHLCLSDDIAAELAQAGLVPQAAARPDEESLLALLDGLT</sequence>
<feature type="domain" description="Tetrapyrrole biosynthesis uroporphyrinogen III synthase" evidence="1">
    <location>
        <begin position="15"/>
        <end position="224"/>
    </location>
</feature>
<dbReference type="GO" id="GO:0004852">
    <property type="term" value="F:uroporphyrinogen-III synthase activity"/>
    <property type="evidence" value="ECO:0007669"/>
    <property type="project" value="InterPro"/>
</dbReference>
<dbReference type="RefSeq" id="WP_149816527.1">
    <property type="nucleotide sequence ID" value="NZ_VUOA01000017.1"/>
</dbReference>
<organism evidence="2 3">
    <name type="scientific">Salinarimonas soli</name>
    <dbReference type="NCBI Taxonomy" id="1638099"/>
    <lineage>
        <taxon>Bacteria</taxon>
        <taxon>Pseudomonadati</taxon>
        <taxon>Pseudomonadota</taxon>
        <taxon>Alphaproteobacteria</taxon>
        <taxon>Hyphomicrobiales</taxon>
        <taxon>Salinarimonadaceae</taxon>
        <taxon>Salinarimonas</taxon>
    </lineage>
</organism>
<accession>A0A5B2VH98</accession>
<dbReference type="Proteomes" id="UP000323142">
    <property type="component" value="Unassembled WGS sequence"/>
</dbReference>